<dbReference type="EMBL" id="JAPUFD010000006">
    <property type="protein sequence ID" value="MDI1487691.1"/>
    <property type="molecule type" value="Genomic_DNA"/>
</dbReference>
<feature type="compositionally biased region" description="Basic and acidic residues" evidence="1">
    <location>
        <begin position="224"/>
        <end position="238"/>
    </location>
</feature>
<feature type="compositionally biased region" description="Polar residues" evidence="1">
    <location>
        <begin position="630"/>
        <end position="642"/>
    </location>
</feature>
<feature type="compositionally biased region" description="Polar residues" evidence="1">
    <location>
        <begin position="526"/>
        <end position="548"/>
    </location>
</feature>
<feature type="region of interest" description="Disordered" evidence="1">
    <location>
        <begin position="205"/>
        <end position="238"/>
    </location>
</feature>
<evidence type="ECO:0000256" key="1">
    <source>
        <dbReference type="SAM" id="MobiDB-lite"/>
    </source>
</evidence>
<feature type="region of interest" description="Disordered" evidence="1">
    <location>
        <begin position="461"/>
        <end position="497"/>
    </location>
</feature>
<evidence type="ECO:0000259" key="2">
    <source>
        <dbReference type="Pfam" id="PF12090"/>
    </source>
</evidence>
<feature type="compositionally biased region" description="Low complexity" evidence="1">
    <location>
        <begin position="790"/>
        <end position="801"/>
    </location>
</feature>
<comment type="caution">
    <text evidence="3">The sequence shown here is derived from an EMBL/GenBank/DDBJ whole genome shotgun (WGS) entry which is preliminary data.</text>
</comment>
<feature type="compositionally biased region" description="Pro residues" evidence="1">
    <location>
        <begin position="773"/>
        <end position="783"/>
    </location>
</feature>
<feature type="region of interest" description="Disordered" evidence="1">
    <location>
        <begin position="266"/>
        <end position="313"/>
    </location>
</feature>
<reference evidence="3" key="1">
    <citation type="journal article" date="2023" name="Genome Biol. Evol.">
        <title>First Whole Genome Sequence and Flow Cytometry Genome Size Data for the Lichen-Forming Fungus Ramalina farinacea (Ascomycota).</title>
        <authorList>
            <person name="Llewellyn T."/>
            <person name="Mian S."/>
            <person name="Hill R."/>
            <person name="Leitch I.J."/>
            <person name="Gaya E."/>
        </authorList>
    </citation>
    <scope>NUCLEOTIDE SEQUENCE</scope>
    <source>
        <strain evidence="3">LIQ254RAFAR</strain>
    </source>
</reference>
<feature type="compositionally biased region" description="Low complexity" evidence="1">
    <location>
        <begin position="16"/>
        <end position="32"/>
    </location>
</feature>
<dbReference type="Proteomes" id="UP001161017">
    <property type="component" value="Unassembled WGS sequence"/>
</dbReference>
<sequence length="959" mass="105324">MKRPPLPAVQTNGIQPSQSSPSPLMSSKRPPSGFKAPPTPTLNSASNGIPGVQPRLSQRRKDSQKPGDLSRARNGKDGISRPTKRGPEKYVKDQEYILAKYRGRPPSLIIHLHPNNFRFENQNGSFSYNSAMKFVLEHLQKQTIPYEMVDELFHQGVKYYENCLIVQVKDHRNNQANSSSQKPESKGSNLPFSVHNYSEWVTPSPYVPFPTQKEPGETGTPSLESEHAEASAKDKDKTAEPRTYTVVLFPTQLSLQEEIFIQANTPDVRPGNRKAQGANVSRTPASGTTTVPPTPLSAVPQTPVGNGPAAKKQKMSISGPELHEFESKAIHATSAPLFLEPVDDLAQAHELLDKLTDDLHREKHPAPKTRKRTVAELAEEERIAAQEQAFMLIMDEKAGNSLPPVKPAGNDAAGTVSFEPSFESFNALAQIKLRHEERLRLAAQQKQRDEAEGKVRLEMAKQNKAQKEQQERAEKEEKARIVAQSQRRQQVQTQQMQERERMAQIRAQQIASQNAMNQVSNGVQPNGFSHAQLSSPVIRNGTPHSNASPVIGGMMGSQAGGVPMQPTSSGQGGSPPRPPSAAQHGHPPAGGIRMVQQGSRQQHPSRTSTPQMNGTPNMAQATPHIPHSTPIVNQGTPTSRMSHASPPNMGQNPNMNMMPNGQMGPNGQRLTQEQLQIFQHQQQQHRQREQYFAQQRHLQANGLLNPAQQQQLALQQQQHRHNEQMMRMQSAQAAAAQAAAMNNGGQGQPGNMLNGSSPARPPHQNKPQQNPQQPHPSAQPRPIPHVANPQQQAYQQQQSQQGMTLNQDQRFRRMAQDNFNASLSRLATERGMAQNAIPQEVRSRLQSEAVATTREQYRMLQTNQQQDARSKQAQYMAMIRQNQMNQMNGMGAGNAGVGPGQMGGAGMQGAMPNGDGGGGGMNFNNLTREQQQMMQMMAAQQQGHGGAGMNGMNGMNGMG</sequence>
<gene>
    <name evidence="3" type="ORF">OHK93_006962</name>
</gene>
<evidence type="ECO:0000313" key="3">
    <source>
        <dbReference type="EMBL" id="MDI1487691.1"/>
    </source>
</evidence>
<feature type="region of interest" description="Disordered" evidence="1">
    <location>
        <begin position="526"/>
        <end position="646"/>
    </location>
</feature>
<name>A0AA43QMH0_9LECA</name>
<dbReference type="InterPro" id="IPR046468">
    <property type="entry name" value="Spt20-like_SEP"/>
</dbReference>
<protein>
    <recommendedName>
        <fullName evidence="2">Spt20-like SEP domain-containing protein</fullName>
    </recommendedName>
</protein>
<feature type="compositionally biased region" description="Polar residues" evidence="1">
    <location>
        <begin position="278"/>
        <end position="291"/>
    </location>
</feature>
<feature type="compositionally biased region" description="Polar residues" evidence="1">
    <location>
        <begin position="596"/>
        <end position="620"/>
    </location>
</feature>
<organism evidence="3 4">
    <name type="scientific">Ramalina farinacea</name>
    <dbReference type="NCBI Taxonomy" id="258253"/>
    <lineage>
        <taxon>Eukaryota</taxon>
        <taxon>Fungi</taxon>
        <taxon>Dikarya</taxon>
        <taxon>Ascomycota</taxon>
        <taxon>Pezizomycotina</taxon>
        <taxon>Lecanoromycetes</taxon>
        <taxon>OSLEUM clade</taxon>
        <taxon>Lecanoromycetidae</taxon>
        <taxon>Lecanorales</taxon>
        <taxon>Lecanorineae</taxon>
        <taxon>Ramalinaceae</taxon>
        <taxon>Ramalina</taxon>
    </lineage>
</organism>
<feature type="region of interest" description="Disordered" evidence="1">
    <location>
        <begin position="709"/>
        <end position="806"/>
    </location>
</feature>
<proteinExistence type="predicted"/>
<feature type="compositionally biased region" description="Basic and acidic residues" evidence="1">
    <location>
        <begin position="59"/>
        <end position="91"/>
    </location>
</feature>
<feature type="compositionally biased region" description="Low complexity" evidence="1">
    <location>
        <begin position="725"/>
        <end position="755"/>
    </location>
</feature>
<dbReference type="Pfam" id="PF12090">
    <property type="entry name" value="Spt20_SEP"/>
    <property type="match status" value="1"/>
</dbReference>
<feature type="compositionally biased region" description="Low complexity" evidence="1">
    <location>
        <begin position="481"/>
        <end position="496"/>
    </location>
</feature>
<evidence type="ECO:0000313" key="4">
    <source>
        <dbReference type="Proteomes" id="UP001161017"/>
    </source>
</evidence>
<keyword evidence="4" id="KW-1185">Reference proteome</keyword>
<feature type="compositionally biased region" description="Basic and acidic residues" evidence="1">
    <location>
        <begin position="461"/>
        <end position="480"/>
    </location>
</feature>
<dbReference type="AlphaFoldDB" id="A0AA43QMH0"/>
<feature type="domain" description="Spt20-like SEP" evidence="2">
    <location>
        <begin position="104"/>
        <end position="354"/>
    </location>
</feature>
<accession>A0AA43QMH0</accession>
<feature type="region of interest" description="Disordered" evidence="1">
    <location>
        <begin position="1"/>
        <end position="91"/>
    </location>
</feature>